<sequence>MNDNYSVFFNSYNDEDEFLLTIAIPTYNRFALLNETLKSCFIQNFIFPVEVIIVDNNSIELKERHEFIAKNKKLGRFKYVINHENLGMFGNWNQCLSLAKGKYITILHDDDVFKDNFSVAINRMFPDMTEGSIPIFGFDSYISDERLKKSEKINNVSNNIRQKKYYSKIDFFISNRFNGTLSVVMDRKKSIALGGFIADWAPVADYEFWCRWTTSISGILKLNDKVAVYRINENESMKKEVQDAFIYKSNLLRNYLIDSKKVPKIMRHTIYTLMQMQKHSVNCIWGLEESTKSVGIFSRSFIKLISFFARLKFFNNR</sequence>
<evidence type="ECO:0000259" key="1">
    <source>
        <dbReference type="Pfam" id="PF00535"/>
    </source>
</evidence>
<gene>
    <name evidence="2" type="ORF">CLR69_09200</name>
</gene>
<comment type="caution">
    <text evidence="2">The sequence shown here is derived from an EMBL/GenBank/DDBJ whole genome shotgun (WGS) entry which is preliminary data.</text>
</comment>
<dbReference type="AlphaFoldDB" id="A0A9X8JM43"/>
<dbReference type="GO" id="GO:0016758">
    <property type="term" value="F:hexosyltransferase activity"/>
    <property type="evidence" value="ECO:0007669"/>
    <property type="project" value="UniProtKB-ARBA"/>
</dbReference>
<organism evidence="2 3">
    <name type="scientific">Pectobacterium zantedeschiae</name>
    <dbReference type="NCBI Taxonomy" id="2034769"/>
    <lineage>
        <taxon>Bacteria</taxon>
        <taxon>Pseudomonadati</taxon>
        <taxon>Pseudomonadota</taxon>
        <taxon>Gammaproteobacteria</taxon>
        <taxon>Enterobacterales</taxon>
        <taxon>Pectobacteriaceae</taxon>
        <taxon>Pectobacterium</taxon>
    </lineage>
</organism>
<evidence type="ECO:0000313" key="2">
    <source>
        <dbReference type="EMBL" id="RYC46246.1"/>
    </source>
</evidence>
<feature type="domain" description="Glycosyltransferase 2-like" evidence="1">
    <location>
        <begin position="21"/>
        <end position="169"/>
    </location>
</feature>
<reference evidence="2 3" key="1">
    <citation type="journal article" date="2018" name="Syst. Appl. Microbiol.">
        <title>Pectobacterium zantedeschiae sp. nov. a new species of a soft rot pathogen isolated from Calla lily (Zantedeschia spp.).</title>
        <authorList>
            <person name="Waleron M."/>
            <person name="Misztak A."/>
            <person name="Waleron M."/>
            <person name="Franczuk M."/>
            <person name="Jonca J."/>
            <person name="Wielgomas B."/>
            <person name="Mikicinski A."/>
            <person name="Popovic T."/>
            <person name="Waleron K."/>
        </authorList>
    </citation>
    <scope>NUCLEOTIDE SEQUENCE [LARGE SCALE GENOMIC DNA]</scope>
    <source>
        <strain evidence="2 3">9M</strain>
    </source>
</reference>
<dbReference type="SUPFAM" id="SSF53448">
    <property type="entry name" value="Nucleotide-diphospho-sugar transferases"/>
    <property type="match status" value="1"/>
</dbReference>
<accession>A0A9X8JM43</accession>
<dbReference type="Proteomes" id="UP001138460">
    <property type="component" value="Unassembled WGS sequence"/>
</dbReference>
<dbReference type="InterPro" id="IPR029044">
    <property type="entry name" value="Nucleotide-diphossugar_trans"/>
</dbReference>
<name>A0A9X8JM43_9GAMM</name>
<dbReference type="EMBL" id="NWTM01000001">
    <property type="protein sequence ID" value="RYC46246.1"/>
    <property type="molecule type" value="Genomic_DNA"/>
</dbReference>
<dbReference type="Pfam" id="PF00535">
    <property type="entry name" value="Glycos_transf_2"/>
    <property type="match status" value="1"/>
</dbReference>
<dbReference type="InterPro" id="IPR001173">
    <property type="entry name" value="Glyco_trans_2-like"/>
</dbReference>
<dbReference type="OrthoDB" id="396512at2"/>
<dbReference type="PANTHER" id="PTHR22916:SF3">
    <property type="entry name" value="UDP-GLCNAC:BETAGAL BETA-1,3-N-ACETYLGLUCOSAMINYLTRANSFERASE-LIKE PROTEIN 1"/>
    <property type="match status" value="1"/>
</dbReference>
<dbReference type="CDD" id="cd00761">
    <property type="entry name" value="Glyco_tranf_GTA_type"/>
    <property type="match status" value="1"/>
</dbReference>
<protein>
    <submittedName>
        <fullName evidence="2">Glycosyltransferase family 2 protein</fullName>
    </submittedName>
</protein>
<dbReference type="PANTHER" id="PTHR22916">
    <property type="entry name" value="GLYCOSYLTRANSFERASE"/>
    <property type="match status" value="1"/>
</dbReference>
<keyword evidence="3" id="KW-1185">Reference proteome</keyword>
<evidence type="ECO:0000313" key="3">
    <source>
        <dbReference type="Proteomes" id="UP001138460"/>
    </source>
</evidence>
<proteinExistence type="predicted"/>
<dbReference type="Gene3D" id="3.90.550.10">
    <property type="entry name" value="Spore Coat Polysaccharide Biosynthesis Protein SpsA, Chain A"/>
    <property type="match status" value="1"/>
</dbReference>